<feature type="transmembrane region" description="Helical" evidence="1">
    <location>
        <begin position="12"/>
        <end position="36"/>
    </location>
</feature>
<dbReference type="RefSeq" id="WP_207396663.1">
    <property type="nucleotide sequence ID" value="NZ_JABRWO010000006.1"/>
</dbReference>
<evidence type="ECO:0000313" key="4">
    <source>
        <dbReference type="Proteomes" id="UP000551616"/>
    </source>
</evidence>
<dbReference type="Gene3D" id="3.30.700.10">
    <property type="entry name" value="Glycoprotein, Type 4 Pilin"/>
    <property type="match status" value="1"/>
</dbReference>
<dbReference type="SUPFAM" id="SSF54523">
    <property type="entry name" value="Pili subunits"/>
    <property type="match status" value="1"/>
</dbReference>
<keyword evidence="1" id="KW-1133">Transmembrane helix</keyword>
<dbReference type="PROSITE" id="PS00409">
    <property type="entry name" value="PROKAR_NTER_METHYL"/>
    <property type="match status" value="1"/>
</dbReference>
<dbReference type="Proteomes" id="UP000551616">
    <property type="component" value="Unassembled WGS sequence"/>
</dbReference>
<protein>
    <recommendedName>
        <fullName evidence="2">DUF1559 domain-containing protein</fullName>
    </recommendedName>
</protein>
<keyword evidence="1" id="KW-0472">Membrane</keyword>
<dbReference type="EMBL" id="JABRWO010000006">
    <property type="protein sequence ID" value="MBA2115214.1"/>
    <property type="molecule type" value="Genomic_DNA"/>
</dbReference>
<dbReference type="NCBIfam" id="TIGR04294">
    <property type="entry name" value="pre_pil_HX9DG"/>
    <property type="match status" value="1"/>
</dbReference>
<name>A0A7V8V590_9BACT</name>
<accession>A0A7V8V590</accession>
<dbReference type="InterPro" id="IPR011453">
    <property type="entry name" value="DUF1559"/>
</dbReference>
<evidence type="ECO:0000313" key="3">
    <source>
        <dbReference type="EMBL" id="MBA2115214.1"/>
    </source>
</evidence>
<gene>
    <name evidence="3" type="ORF">HOV93_23870</name>
</gene>
<reference evidence="3 4" key="1">
    <citation type="submission" date="2020-05" db="EMBL/GenBank/DDBJ databases">
        <title>Bremerella alba sp. nov., a novel planctomycete isolated from the surface of the macroalga Fucus spiralis.</title>
        <authorList>
            <person name="Godinho O."/>
            <person name="Botelho R."/>
            <person name="Albuquerque L."/>
            <person name="Wiegand S."/>
            <person name="Da Costa M.S."/>
            <person name="Lobo-Da-Cunha A."/>
            <person name="Jogler C."/>
            <person name="Lage O.M."/>
        </authorList>
    </citation>
    <scope>NUCLEOTIDE SEQUENCE [LARGE SCALE GENOMIC DNA]</scope>
    <source>
        <strain evidence="3 4">FF15</strain>
    </source>
</reference>
<evidence type="ECO:0000256" key="1">
    <source>
        <dbReference type="SAM" id="Phobius"/>
    </source>
</evidence>
<dbReference type="InterPro" id="IPR012902">
    <property type="entry name" value="N_methyl_site"/>
</dbReference>
<proteinExistence type="predicted"/>
<comment type="caution">
    <text evidence="3">The sequence shown here is derived from an EMBL/GenBank/DDBJ whole genome shotgun (WGS) entry which is preliminary data.</text>
</comment>
<evidence type="ECO:0000259" key="2">
    <source>
        <dbReference type="Pfam" id="PF07596"/>
    </source>
</evidence>
<dbReference type="AlphaFoldDB" id="A0A7V8V590"/>
<organism evidence="3 4">
    <name type="scientific">Bremerella alba</name>
    <dbReference type="NCBI Taxonomy" id="980252"/>
    <lineage>
        <taxon>Bacteria</taxon>
        <taxon>Pseudomonadati</taxon>
        <taxon>Planctomycetota</taxon>
        <taxon>Planctomycetia</taxon>
        <taxon>Pirellulales</taxon>
        <taxon>Pirellulaceae</taxon>
        <taxon>Bremerella</taxon>
    </lineage>
</organism>
<dbReference type="NCBIfam" id="TIGR02532">
    <property type="entry name" value="IV_pilin_GFxxxE"/>
    <property type="match status" value="1"/>
</dbReference>
<keyword evidence="4" id="KW-1185">Reference proteome</keyword>
<feature type="domain" description="DUF1559" evidence="2">
    <location>
        <begin position="37"/>
        <end position="290"/>
    </location>
</feature>
<dbReference type="InterPro" id="IPR027558">
    <property type="entry name" value="Pre_pil_HX9DG_C"/>
</dbReference>
<dbReference type="Pfam" id="PF07963">
    <property type="entry name" value="N_methyl"/>
    <property type="match status" value="1"/>
</dbReference>
<dbReference type="InterPro" id="IPR045584">
    <property type="entry name" value="Pilin-like"/>
</dbReference>
<keyword evidence="1" id="KW-0812">Transmembrane</keyword>
<dbReference type="PANTHER" id="PTHR30093">
    <property type="entry name" value="GENERAL SECRETION PATHWAY PROTEIN G"/>
    <property type="match status" value="1"/>
</dbReference>
<dbReference type="PANTHER" id="PTHR30093:SF2">
    <property type="entry name" value="TYPE II SECRETION SYSTEM PROTEIN H"/>
    <property type="match status" value="1"/>
</dbReference>
<sequence length="309" mass="33718">MPHDSHSKPRQGFTLVELLVVIAIIGVLIALLLPAVQQAREAARRMQCTNNLKQMGLALHNHHDTYGVFPAGLKSVSNRDASGGSKDWANRHGLSWQTLVLPFIEQQSLYEEIRDENDNFDVYKDRFSWWTTGTNWGRVAIDGYMCPSCPMEEMNPNRSDNAKSNYKAVNGSMIPGDLGTDDAAYRTDASKFNGTFWLNSETSFRDMTDGTSNTVMVAEQDGAQKPRKATCWVGADRAKWVNTTLSPTSANPSYTINGSHSWAATGSLHPGGANFCRGDGSVVFIAETIDGTTYEALGTISGGEVTPGL</sequence>
<dbReference type="Pfam" id="PF07596">
    <property type="entry name" value="SBP_bac_10"/>
    <property type="match status" value="1"/>
</dbReference>